<keyword evidence="6" id="KW-0677">Repeat</keyword>
<dbReference type="PANTHER" id="PTHR16228">
    <property type="entry name" value="DIVALENT CATION TRANSPORTER SOLUTE CARRIER FAMILY 41"/>
    <property type="match status" value="1"/>
</dbReference>
<feature type="transmembrane region" description="Helical" evidence="17">
    <location>
        <begin position="381"/>
        <end position="399"/>
    </location>
</feature>
<keyword evidence="9 17" id="KW-0406">Ion transport</keyword>
<dbReference type="FunFam" id="1.10.357.20:FF:000001">
    <property type="entry name" value="Solute carrier family 41 member 2"/>
    <property type="match status" value="1"/>
</dbReference>
<dbReference type="PANTHER" id="PTHR16228:SF25">
    <property type="entry name" value="SOLUTE CARRIER FAMILY 41 MEMBER 2"/>
    <property type="match status" value="1"/>
</dbReference>
<evidence type="ECO:0000256" key="12">
    <source>
        <dbReference type="ARBA" id="ARBA00036173"/>
    </source>
</evidence>
<evidence type="ECO:0000256" key="16">
    <source>
        <dbReference type="ARBA" id="ARBA00046252"/>
    </source>
</evidence>
<keyword evidence="4" id="KW-1003">Cell membrane</keyword>
<evidence type="ECO:0000256" key="7">
    <source>
        <dbReference type="ARBA" id="ARBA00022842"/>
    </source>
</evidence>
<accession>A0A6B2F2L9</accession>
<evidence type="ECO:0000256" key="15">
    <source>
        <dbReference type="ARBA" id="ARBA00036293"/>
    </source>
</evidence>
<reference evidence="19" key="1">
    <citation type="submission" date="2019-11" db="EMBL/GenBank/DDBJ databases">
        <title>Trait differentiation and modular expression in palm-pitvipers.</title>
        <authorList>
            <person name="Mason A.J."/>
            <person name="Strickland J.L."/>
            <person name="Margres M.J."/>
            <person name="Rokyta D.R."/>
            <person name="Sasa M."/>
            <person name="Parkinson C.L."/>
        </authorList>
    </citation>
    <scope>NUCLEOTIDE SEQUENCE</scope>
</reference>
<feature type="transmembrane region" description="Helical" evidence="17">
    <location>
        <begin position="247"/>
        <end position="266"/>
    </location>
</feature>
<comment type="catalytic activity">
    <reaction evidence="12">
        <text>Mn(2+)(in) = Mn(2+)(out)</text>
        <dbReference type="Rhea" id="RHEA:28699"/>
        <dbReference type="ChEBI" id="CHEBI:29035"/>
    </reaction>
</comment>
<comment type="function">
    <text evidence="17">Acts as a magnesium transporter.</text>
</comment>
<feature type="transmembrane region" description="Helical" evidence="17">
    <location>
        <begin position="472"/>
        <end position="489"/>
    </location>
</feature>
<dbReference type="SUPFAM" id="SSF161093">
    <property type="entry name" value="MgtE membrane domain-like"/>
    <property type="match status" value="2"/>
</dbReference>
<dbReference type="Gene3D" id="1.10.357.20">
    <property type="entry name" value="SLC41 divalent cation transporters, integral membrane domain"/>
    <property type="match status" value="2"/>
</dbReference>
<comment type="similarity">
    <text evidence="2 17">Belongs to the SLC41A transporter family.</text>
</comment>
<evidence type="ECO:0000256" key="13">
    <source>
        <dbReference type="ARBA" id="ARBA00036243"/>
    </source>
</evidence>
<comment type="catalytic activity">
    <reaction evidence="13">
        <text>Fe(2+)(in) = Fe(2+)(out)</text>
        <dbReference type="Rhea" id="RHEA:28486"/>
        <dbReference type="ChEBI" id="CHEBI:29033"/>
    </reaction>
</comment>
<evidence type="ECO:0000256" key="3">
    <source>
        <dbReference type="ARBA" id="ARBA00022448"/>
    </source>
</evidence>
<dbReference type="GO" id="GO:0008324">
    <property type="term" value="F:monoatomic cation transmembrane transporter activity"/>
    <property type="evidence" value="ECO:0007669"/>
    <property type="project" value="UniProtKB-UniRule"/>
</dbReference>
<evidence type="ECO:0000256" key="8">
    <source>
        <dbReference type="ARBA" id="ARBA00022989"/>
    </source>
</evidence>
<dbReference type="FunFam" id="1.10.357.20:FF:000002">
    <property type="entry name" value="Solute carrier family 41, member 2"/>
    <property type="match status" value="1"/>
</dbReference>
<feature type="transmembrane region" description="Helical" evidence="17">
    <location>
        <begin position="315"/>
        <end position="335"/>
    </location>
</feature>
<feature type="transmembrane region" description="Helical" evidence="17">
    <location>
        <begin position="278"/>
        <end position="303"/>
    </location>
</feature>
<evidence type="ECO:0000256" key="2">
    <source>
        <dbReference type="ARBA" id="ARBA00009749"/>
    </source>
</evidence>
<dbReference type="GO" id="GO:0030001">
    <property type="term" value="P:metal ion transport"/>
    <property type="evidence" value="ECO:0007669"/>
    <property type="project" value="UniProtKB-UniRule"/>
</dbReference>
<evidence type="ECO:0000256" key="6">
    <source>
        <dbReference type="ARBA" id="ARBA00022737"/>
    </source>
</evidence>
<dbReference type="GO" id="GO:0022890">
    <property type="term" value="F:inorganic cation transmembrane transporter activity"/>
    <property type="evidence" value="ECO:0007669"/>
    <property type="project" value="UniProtKB-UniRule"/>
</dbReference>
<feature type="domain" description="SLC41A/MgtE integral membrane" evidence="18">
    <location>
        <begin position="415"/>
        <end position="557"/>
    </location>
</feature>
<evidence type="ECO:0000256" key="5">
    <source>
        <dbReference type="ARBA" id="ARBA00022692"/>
    </source>
</evidence>
<proteinExistence type="inferred from homology"/>
<evidence type="ECO:0000256" key="14">
    <source>
        <dbReference type="ARBA" id="ARBA00036245"/>
    </source>
</evidence>
<feature type="transmembrane region" description="Helical" evidence="17">
    <location>
        <begin position="194"/>
        <end position="211"/>
    </location>
</feature>
<sequence length="574" mass="62773">MTNCKGRSVSKKKNDKVHNGKVFVNWTINLNAIQSDKFLNLLLSMVPIVYHKTQEERHKKVNGLWQDGLQPSGNNFSVRTDQHMDYHHFSESVYHGSNGHNSSSCSPKYDNFASYSYSDGADTSEMDAMLQDNHLSSDSEEASPIVEGNRKQPKESSSIMALQILVPFLLAGFGTVSAGMVLDIVQHWEVFRNITEVFILVPALLGLKGNLEMTLASRLSTAVNIGKMDSPIEKWNLIIGNLALKQVQATVVGFLAAVAAVILGWIPEGKYHLNHSVLLCSSSVATAFIASLLQGIIMVGVIVGSKKTGINPDNVATPIAASFGDLITLAILAWISQGLYDCLENYYYISPLVGAFFLALTPMWIIIAAKHPATRILLHSGWEPVITAMVISSIGGLILDTTVSDPNLVGIVVYTPVINGIGGNLVAIQASRISTYLHLHSVPGELPEEAKGCYYPCRTFCGTGVNNKSAQVLLLLVIPGHLIFLYTIHLMKSGHTSLTPIFIVIYLFTALLQVFILLWIADWMVHHIWKKGKDPDSFSIPYLTALGDLLGTALLAMSFHFLWLIGDRDGDVGD</sequence>
<dbReference type="GO" id="GO:0005886">
    <property type="term" value="C:plasma membrane"/>
    <property type="evidence" value="ECO:0007669"/>
    <property type="project" value="UniProtKB-SubCell"/>
</dbReference>
<keyword evidence="8 17" id="KW-1133">Transmembrane helix</keyword>
<comment type="catalytic activity">
    <reaction evidence="14">
        <text>Co(2+)(in) = Co(2+)(out)</text>
        <dbReference type="Rhea" id="RHEA:28578"/>
        <dbReference type="ChEBI" id="CHEBI:48828"/>
    </reaction>
</comment>
<organism evidence="19">
    <name type="scientific">Bothriechis nigroviridis</name>
    <name type="common">Black-speckled palm pit viper</name>
    <dbReference type="NCBI Taxonomy" id="88079"/>
    <lineage>
        <taxon>Eukaryota</taxon>
        <taxon>Metazoa</taxon>
        <taxon>Chordata</taxon>
        <taxon>Craniata</taxon>
        <taxon>Vertebrata</taxon>
        <taxon>Euteleostomi</taxon>
        <taxon>Lepidosauria</taxon>
        <taxon>Squamata</taxon>
        <taxon>Bifurcata</taxon>
        <taxon>Unidentata</taxon>
        <taxon>Episquamata</taxon>
        <taxon>Toxicofera</taxon>
        <taxon>Serpentes</taxon>
        <taxon>Colubroidea</taxon>
        <taxon>Viperidae</taxon>
        <taxon>Crotalinae</taxon>
        <taxon>Bothriechis</taxon>
    </lineage>
</organism>
<evidence type="ECO:0000256" key="4">
    <source>
        <dbReference type="ARBA" id="ARBA00022475"/>
    </source>
</evidence>
<comment type="subcellular location">
    <subcellularLocation>
        <location evidence="1">Cell membrane</location>
        <topology evidence="1">Multi-pass membrane protein</topology>
    </subcellularLocation>
    <subcellularLocation>
        <location evidence="17">Membrane</location>
        <topology evidence="17">Multi-pass membrane protein</topology>
    </subcellularLocation>
</comment>
<dbReference type="AlphaFoldDB" id="A0A6B2F2L9"/>
<evidence type="ECO:0000256" key="10">
    <source>
        <dbReference type="ARBA" id="ARBA00023136"/>
    </source>
</evidence>
<evidence type="ECO:0000256" key="9">
    <source>
        <dbReference type="ARBA" id="ARBA00023065"/>
    </source>
</evidence>
<feature type="domain" description="SLC41A/MgtE integral membrane" evidence="18">
    <location>
        <begin position="201"/>
        <end position="334"/>
    </location>
</feature>
<comment type="catalytic activity">
    <reaction evidence="11">
        <text>Mg(2+)(in) = Mg(2+)(out)</text>
        <dbReference type="Rhea" id="RHEA:29827"/>
        <dbReference type="ChEBI" id="CHEBI:18420"/>
    </reaction>
</comment>
<dbReference type="Pfam" id="PF01769">
    <property type="entry name" value="MgtE"/>
    <property type="match status" value="2"/>
</dbReference>
<feature type="transmembrane region" description="Helical" evidence="17">
    <location>
        <begin position="347"/>
        <end position="369"/>
    </location>
</feature>
<feature type="transmembrane region" description="Helical" evidence="17">
    <location>
        <begin position="501"/>
        <end position="521"/>
    </location>
</feature>
<evidence type="ECO:0000256" key="11">
    <source>
        <dbReference type="ARBA" id="ARBA00034269"/>
    </source>
</evidence>
<feature type="transmembrane region" description="Helical" evidence="17">
    <location>
        <begin position="411"/>
        <end position="428"/>
    </location>
</feature>
<dbReference type="EMBL" id="GIBL01000571">
    <property type="protein sequence ID" value="NCE57563.1"/>
    <property type="molecule type" value="Transcribed_RNA"/>
</dbReference>
<keyword evidence="3 17" id="KW-0813">Transport</keyword>
<dbReference type="InterPro" id="IPR006667">
    <property type="entry name" value="SLC41_membr_dom"/>
</dbReference>
<keyword evidence="7 17" id="KW-0460">Magnesium</keyword>
<keyword evidence="5 17" id="KW-0812">Transmembrane</keyword>
<feature type="transmembrane region" description="Helical" evidence="17">
    <location>
        <begin position="542"/>
        <end position="565"/>
    </location>
</feature>
<evidence type="ECO:0000256" key="17">
    <source>
        <dbReference type="RuleBase" id="RU369007"/>
    </source>
</evidence>
<comment type="function">
    <text evidence="16">Acts as a plasma-membrane magnesium transporter. Can also mediate the transport of other divalent metal cations in an order of Ba(2+) &gt; Ni(2+) &gt; Co(2+) &gt; Fe(2+) &gt; Mn(2+).</text>
</comment>
<evidence type="ECO:0000256" key="1">
    <source>
        <dbReference type="ARBA" id="ARBA00004651"/>
    </source>
</evidence>
<comment type="catalytic activity">
    <reaction evidence="15">
        <text>Ni(2+)(in) = Ni(2+)(out)</text>
        <dbReference type="Rhea" id="RHEA:29831"/>
        <dbReference type="ChEBI" id="CHEBI:49786"/>
    </reaction>
</comment>
<name>A0A6B2F2L9_BOTNI</name>
<dbReference type="InterPro" id="IPR045349">
    <property type="entry name" value="SLC41A1-3"/>
</dbReference>
<dbReference type="InterPro" id="IPR036739">
    <property type="entry name" value="SLC41_membr_dom_sf"/>
</dbReference>
<evidence type="ECO:0000313" key="19">
    <source>
        <dbReference type="EMBL" id="NCE57563.1"/>
    </source>
</evidence>
<protein>
    <recommendedName>
        <fullName evidence="17">Solute carrier family 41 member</fullName>
    </recommendedName>
</protein>
<evidence type="ECO:0000259" key="18">
    <source>
        <dbReference type="Pfam" id="PF01769"/>
    </source>
</evidence>
<keyword evidence="10 17" id="KW-0472">Membrane</keyword>
<feature type="transmembrane region" description="Helical" evidence="17">
    <location>
        <begin position="159"/>
        <end position="182"/>
    </location>
</feature>